<dbReference type="EMBL" id="CAJNOQ010035108">
    <property type="protein sequence ID" value="CAF1598020.1"/>
    <property type="molecule type" value="Genomic_DNA"/>
</dbReference>
<sequence>TGCYNFALENYDNALEILLKLINLEHISNENQLLLARTRDNVGSTCYKQEMYGRALEEHDYARKLREEFSSDDFESIVKSYSNIALDHLEIDKKYFPLALENCKKALKIANEKHLAALHPACAWAEISYGKYYFKTGKYDEAIEKYQRALNIFEKALLNGHPDVAFAHLCLGQYYFKTKNYPEALQSDKKALAIYTQQIIQNDQDIKNCMYYIEQAENMQ</sequence>
<dbReference type="Proteomes" id="UP000681722">
    <property type="component" value="Unassembled WGS sequence"/>
</dbReference>
<accession>A0A816AKE3</accession>
<evidence type="ECO:0000313" key="6">
    <source>
        <dbReference type="Proteomes" id="UP000663829"/>
    </source>
</evidence>
<proteinExistence type="predicted"/>
<evidence type="ECO:0000256" key="1">
    <source>
        <dbReference type="ARBA" id="ARBA00022737"/>
    </source>
</evidence>
<dbReference type="PROSITE" id="PS50005">
    <property type="entry name" value="TPR"/>
    <property type="match status" value="2"/>
</dbReference>
<dbReference type="Gene3D" id="1.25.40.10">
    <property type="entry name" value="Tetratricopeptide repeat domain"/>
    <property type="match status" value="2"/>
</dbReference>
<dbReference type="OrthoDB" id="7103806at2759"/>
<dbReference type="SMART" id="SM00028">
    <property type="entry name" value="TPR"/>
    <property type="match status" value="4"/>
</dbReference>
<evidence type="ECO:0000256" key="3">
    <source>
        <dbReference type="PROSITE-ProRule" id="PRU00339"/>
    </source>
</evidence>
<dbReference type="Pfam" id="PF13424">
    <property type="entry name" value="TPR_12"/>
    <property type="match status" value="1"/>
</dbReference>
<dbReference type="SUPFAM" id="SSF48452">
    <property type="entry name" value="TPR-like"/>
    <property type="match status" value="2"/>
</dbReference>
<reference evidence="4" key="1">
    <citation type="submission" date="2021-02" db="EMBL/GenBank/DDBJ databases">
        <authorList>
            <person name="Nowell W R."/>
        </authorList>
    </citation>
    <scope>NUCLEOTIDE SEQUENCE</scope>
</reference>
<dbReference type="PROSITE" id="PS50293">
    <property type="entry name" value="TPR_REGION"/>
    <property type="match status" value="1"/>
</dbReference>
<name>A0A816AKE3_9BILA</name>
<keyword evidence="6" id="KW-1185">Reference proteome</keyword>
<dbReference type="PANTHER" id="PTHR45641">
    <property type="entry name" value="TETRATRICOPEPTIDE REPEAT PROTEIN (AFU_ORTHOLOGUE AFUA_6G03870)"/>
    <property type="match status" value="1"/>
</dbReference>
<evidence type="ECO:0008006" key="7">
    <source>
        <dbReference type="Google" id="ProtNLM"/>
    </source>
</evidence>
<dbReference type="InterPro" id="IPR019734">
    <property type="entry name" value="TPR_rpt"/>
</dbReference>
<feature type="repeat" description="TPR" evidence="3">
    <location>
        <begin position="165"/>
        <end position="198"/>
    </location>
</feature>
<keyword evidence="1" id="KW-0677">Repeat</keyword>
<keyword evidence="2 3" id="KW-0802">TPR repeat</keyword>
<dbReference type="AlphaFoldDB" id="A0A816AKE3"/>
<gene>
    <name evidence="4" type="ORF">GPM918_LOCUS42234</name>
    <name evidence="5" type="ORF">SRO942_LOCUS43432</name>
</gene>
<dbReference type="PANTHER" id="PTHR45641:SF19">
    <property type="entry name" value="NEPHROCYSTIN-3"/>
    <property type="match status" value="1"/>
</dbReference>
<protein>
    <recommendedName>
        <fullName evidence="7">Tetratricopeptide repeat protein</fullName>
    </recommendedName>
</protein>
<evidence type="ECO:0000256" key="2">
    <source>
        <dbReference type="ARBA" id="ARBA00022803"/>
    </source>
</evidence>
<organism evidence="4 6">
    <name type="scientific">Didymodactylos carnosus</name>
    <dbReference type="NCBI Taxonomy" id="1234261"/>
    <lineage>
        <taxon>Eukaryota</taxon>
        <taxon>Metazoa</taxon>
        <taxon>Spiralia</taxon>
        <taxon>Gnathifera</taxon>
        <taxon>Rotifera</taxon>
        <taxon>Eurotatoria</taxon>
        <taxon>Bdelloidea</taxon>
        <taxon>Philodinida</taxon>
        <taxon>Philodinidae</taxon>
        <taxon>Didymodactylos</taxon>
    </lineage>
</organism>
<feature type="repeat" description="TPR" evidence="3">
    <location>
        <begin position="123"/>
        <end position="156"/>
    </location>
</feature>
<dbReference type="Proteomes" id="UP000663829">
    <property type="component" value="Unassembled WGS sequence"/>
</dbReference>
<evidence type="ECO:0000313" key="5">
    <source>
        <dbReference type="EMBL" id="CAF4473708.1"/>
    </source>
</evidence>
<evidence type="ECO:0000313" key="4">
    <source>
        <dbReference type="EMBL" id="CAF1598020.1"/>
    </source>
</evidence>
<dbReference type="EMBL" id="CAJOBC010101443">
    <property type="protein sequence ID" value="CAF4473708.1"/>
    <property type="molecule type" value="Genomic_DNA"/>
</dbReference>
<comment type="caution">
    <text evidence="4">The sequence shown here is derived from an EMBL/GenBank/DDBJ whole genome shotgun (WGS) entry which is preliminary data.</text>
</comment>
<dbReference type="InterPro" id="IPR011990">
    <property type="entry name" value="TPR-like_helical_dom_sf"/>
</dbReference>
<feature type="non-terminal residue" evidence="4">
    <location>
        <position position="1"/>
    </location>
</feature>